<keyword evidence="2" id="KW-0210">Decarboxylase</keyword>
<dbReference type="SUPFAM" id="SSF53383">
    <property type="entry name" value="PLP-dependent transferases"/>
    <property type="match status" value="2"/>
</dbReference>
<dbReference type="EMBL" id="SMMG02000003">
    <property type="protein sequence ID" value="KAA3481286.1"/>
    <property type="molecule type" value="Genomic_DNA"/>
</dbReference>
<evidence type="ECO:0000256" key="2">
    <source>
        <dbReference type="ARBA" id="ARBA00022793"/>
    </source>
</evidence>
<dbReference type="InterPro" id="IPR010977">
    <property type="entry name" value="Aromatic_deC"/>
</dbReference>
<dbReference type="Proteomes" id="UP000325315">
    <property type="component" value="Unassembled WGS sequence"/>
</dbReference>
<gene>
    <name evidence="6" type="ORF">EPI10_021660</name>
</gene>
<dbReference type="PANTHER" id="PTHR11999:SF96">
    <property type="entry name" value="TYROSINE DECARBOXYLASE"/>
    <property type="match status" value="1"/>
</dbReference>
<dbReference type="PRINTS" id="PR00800">
    <property type="entry name" value="YHDCRBOXLASE"/>
</dbReference>
<keyword evidence="7" id="KW-1185">Reference proteome</keyword>
<reference evidence="7" key="1">
    <citation type="journal article" date="2019" name="Plant Biotechnol. J.">
        <title>Genome sequencing of the Australian wild diploid species Gossypium australe highlights disease resistance and delayed gland morphogenesis.</title>
        <authorList>
            <person name="Cai Y."/>
            <person name="Cai X."/>
            <person name="Wang Q."/>
            <person name="Wang P."/>
            <person name="Zhang Y."/>
            <person name="Cai C."/>
            <person name="Xu Y."/>
            <person name="Wang K."/>
            <person name="Zhou Z."/>
            <person name="Wang C."/>
            <person name="Geng S."/>
            <person name="Li B."/>
            <person name="Dong Q."/>
            <person name="Hou Y."/>
            <person name="Wang H."/>
            <person name="Ai P."/>
            <person name="Liu Z."/>
            <person name="Yi F."/>
            <person name="Sun M."/>
            <person name="An G."/>
            <person name="Cheng J."/>
            <person name="Zhang Y."/>
            <person name="Shi Q."/>
            <person name="Xie Y."/>
            <person name="Shi X."/>
            <person name="Chang Y."/>
            <person name="Huang F."/>
            <person name="Chen Y."/>
            <person name="Hong S."/>
            <person name="Mi L."/>
            <person name="Sun Q."/>
            <person name="Zhang L."/>
            <person name="Zhou B."/>
            <person name="Peng R."/>
            <person name="Zhang X."/>
            <person name="Liu F."/>
        </authorList>
    </citation>
    <scope>NUCLEOTIDE SEQUENCE [LARGE SCALE GENOMIC DNA]</scope>
    <source>
        <strain evidence="7">cv. PA1801</strain>
    </source>
</reference>
<evidence type="ECO:0000313" key="6">
    <source>
        <dbReference type="EMBL" id="KAA3481286.1"/>
    </source>
</evidence>
<accession>A0A5B6WJE0</accession>
<sequence length="261" mass="28823">MGSLYSHYEEENSSSNTANLLNPEEFRRQGHMIIDFIADYYQNMEKYPVLSQVQPGYLAKLLPNGSIAGFPGEVLSTGFNVVGFNWISSPAATELEFVTMDWLGQMLGLPQSFLFSGTGGGVIQGTTCETILCTLVAARDQMLAKVGRENIGKLVFYGSDQTHCALLKAAKVAGTGSLYSHYEEENSSSNTAHLLNPEEFRRQGHMIIDFIADYYQNMEKYPVLSQVQPGYLAKLLPKSSPNIPEPIETILHDTNNTSFSA</sequence>
<evidence type="ECO:0000256" key="5">
    <source>
        <dbReference type="RuleBase" id="RU000382"/>
    </source>
</evidence>
<evidence type="ECO:0000256" key="4">
    <source>
        <dbReference type="ARBA" id="ARBA00023239"/>
    </source>
</evidence>
<dbReference type="AlphaFoldDB" id="A0A5B6WJE0"/>
<evidence type="ECO:0000313" key="7">
    <source>
        <dbReference type="Proteomes" id="UP000325315"/>
    </source>
</evidence>
<dbReference type="GO" id="GO:0006520">
    <property type="term" value="P:amino acid metabolic process"/>
    <property type="evidence" value="ECO:0007669"/>
    <property type="project" value="InterPro"/>
</dbReference>
<keyword evidence="3 5" id="KW-0663">Pyridoxal phosphate</keyword>
<dbReference type="PANTHER" id="PTHR11999">
    <property type="entry name" value="GROUP II PYRIDOXAL-5-PHOSPHATE DECARBOXYLASE"/>
    <property type="match status" value="1"/>
</dbReference>
<dbReference type="GO" id="GO:0019752">
    <property type="term" value="P:carboxylic acid metabolic process"/>
    <property type="evidence" value="ECO:0007669"/>
    <property type="project" value="InterPro"/>
</dbReference>
<dbReference type="GO" id="GO:0030170">
    <property type="term" value="F:pyridoxal phosphate binding"/>
    <property type="evidence" value="ECO:0007669"/>
    <property type="project" value="InterPro"/>
</dbReference>
<dbReference type="InterPro" id="IPR002129">
    <property type="entry name" value="PyrdxlP-dep_de-COase"/>
</dbReference>
<dbReference type="GO" id="GO:0016831">
    <property type="term" value="F:carboxy-lyase activity"/>
    <property type="evidence" value="ECO:0007669"/>
    <property type="project" value="UniProtKB-KW"/>
</dbReference>
<comment type="similarity">
    <text evidence="5">Belongs to the group II decarboxylase family.</text>
</comment>
<comment type="cofactor">
    <cofactor evidence="1 5">
        <name>pyridoxal 5'-phosphate</name>
        <dbReference type="ChEBI" id="CHEBI:597326"/>
    </cofactor>
</comment>
<dbReference type="InterPro" id="IPR015421">
    <property type="entry name" value="PyrdxlP-dep_Trfase_major"/>
</dbReference>
<comment type="caution">
    <text evidence="6">The sequence shown here is derived from an EMBL/GenBank/DDBJ whole genome shotgun (WGS) entry which is preliminary data.</text>
</comment>
<organism evidence="6 7">
    <name type="scientific">Gossypium australe</name>
    <dbReference type="NCBI Taxonomy" id="47621"/>
    <lineage>
        <taxon>Eukaryota</taxon>
        <taxon>Viridiplantae</taxon>
        <taxon>Streptophyta</taxon>
        <taxon>Embryophyta</taxon>
        <taxon>Tracheophyta</taxon>
        <taxon>Spermatophyta</taxon>
        <taxon>Magnoliopsida</taxon>
        <taxon>eudicotyledons</taxon>
        <taxon>Gunneridae</taxon>
        <taxon>Pentapetalae</taxon>
        <taxon>rosids</taxon>
        <taxon>malvids</taxon>
        <taxon>Malvales</taxon>
        <taxon>Malvaceae</taxon>
        <taxon>Malvoideae</taxon>
        <taxon>Gossypium</taxon>
    </lineage>
</organism>
<dbReference type="Gene3D" id="1.20.1340.10">
    <property type="entry name" value="dopa decarboxylase, N-terminal domain"/>
    <property type="match status" value="2"/>
</dbReference>
<dbReference type="OrthoDB" id="639767at2759"/>
<keyword evidence="4 5" id="KW-0456">Lyase</keyword>
<dbReference type="InterPro" id="IPR015424">
    <property type="entry name" value="PyrdxlP-dep_Trfase"/>
</dbReference>
<proteinExistence type="inferred from homology"/>
<evidence type="ECO:0000256" key="1">
    <source>
        <dbReference type="ARBA" id="ARBA00001933"/>
    </source>
</evidence>
<dbReference type="Pfam" id="PF00282">
    <property type="entry name" value="Pyridoxal_deC"/>
    <property type="match status" value="1"/>
</dbReference>
<protein>
    <submittedName>
        <fullName evidence="6">Tyrosine/DOPA decarboxylase 2-like</fullName>
    </submittedName>
</protein>
<name>A0A5B6WJE0_9ROSI</name>
<dbReference type="Gene3D" id="3.40.640.10">
    <property type="entry name" value="Type I PLP-dependent aspartate aminotransferase-like (Major domain)"/>
    <property type="match status" value="1"/>
</dbReference>
<dbReference type="GO" id="GO:0005737">
    <property type="term" value="C:cytoplasm"/>
    <property type="evidence" value="ECO:0007669"/>
    <property type="project" value="TreeGrafter"/>
</dbReference>
<evidence type="ECO:0000256" key="3">
    <source>
        <dbReference type="ARBA" id="ARBA00022898"/>
    </source>
</evidence>